<feature type="coiled-coil region" evidence="5">
    <location>
        <begin position="545"/>
        <end position="572"/>
    </location>
</feature>
<evidence type="ECO:0000256" key="1">
    <source>
        <dbReference type="ARBA" id="ARBA00009375"/>
    </source>
</evidence>
<dbReference type="InterPro" id="IPR020095">
    <property type="entry name" value="PsdUridine_synth_TruA_C"/>
</dbReference>
<feature type="region of interest" description="Disordered" evidence="6">
    <location>
        <begin position="201"/>
        <end position="318"/>
    </location>
</feature>
<dbReference type="SUPFAM" id="SSF55120">
    <property type="entry name" value="Pseudouridine synthase"/>
    <property type="match status" value="2"/>
</dbReference>
<evidence type="ECO:0000313" key="7">
    <source>
        <dbReference type="EMBL" id="EER07631.1"/>
    </source>
</evidence>
<evidence type="ECO:0000256" key="4">
    <source>
        <dbReference type="ARBA" id="ARBA00036943"/>
    </source>
</evidence>
<dbReference type="GO" id="GO:0009982">
    <property type="term" value="F:pseudouridine synthase activity"/>
    <property type="evidence" value="ECO:0007669"/>
    <property type="project" value="InterPro"/>
</dbReference>
<accession>C5L6H0</accession>
<dbReference type="OrthoDB" id="10256309at2759"/>
<dbReference type="EMBL" id="GG679769">
    <property type="protein sequence ID" value="EER07631.1"/>
    <property type="molecule type" value="Genomic_DNA"/>
</dbReference>
<dbReference type="OMA" id="CTQQDET"/>
<evidence type="ECO:0000256" key="2">
    <source>
        <dbReference type="ARBA" id="ARBA00022694"/>
    </source>
</evidence>
<dbReference type="InterPro" id="IPR020103">
    <property type="entry name" value="PsdUridine_synth_cat_dom_sf"/>
</dbReference>
<dbReference type="InterPro" id="IPR020094">
    <property type="entry name" value="TruA/RsuA/RluB/E/F_N"/>
</dbReference>
<dbReference type="FunFam" id="3.30.70.580:FF:000002">
    <property type="entry name" value="tRNA pseudouridine synthase"/>
    <property type="match status" value="1"/>
</dbReference>
<dbReference type="Proteomes" id="UP000007800">
    <property type="component" value="Unassembled WGS sequence"/>
</dbReference>
<keyword evidence="3" id="KW-0413">Isomerase</keyword>
<gene>
    <name evidence="7" type="ORF">Pmar_PMAR024035</name>
</gene>
<dbReference type="GO" id="GO:1990481">
    <property type="term" value="P:mRNA pseudouridine synthesis"/>
    <property type="evidence" value="ECO:0007669"/>
    <property type="project" value="TreeGrafter"/>
</dbReference>
<feature type="compositionally biased region" description="Basic residues" evidence="6">
    <location>
        <begin position="201"/>
        <end position="210"/>
    </location>
</feature>
<evidence type="ECO:0000256" key="5">
    <source>
        <dbReference type="SAM" id="Coils"/>
    </source>
</evidence>
<name>C5L6H0_PERM5</name>
<keyword evidence="8" id="KW-1185">Reference proteome</keyword>
<evidence type="ECO:0000256" key="6">
    <source>
        <dbReference type="SAM" id="MobiDB-lite"/>
    </source>
</evidence>
<dbReference type="RefSeq" id="XP_002775815.1">
    <property type="nucleotide sequence ID" value="XM_002775769.1"/>
</dbReference>
<protein>
    <submittedName>
        <fullName evidence="7">Pseudouridylate synthase, putative</fullName>
    </submittedName>
</protein>
<evidence type="ECO:0000313" key="8">
    <source>
        <dbReference type="Proteomes" id="UP000007800"/>
    </source>
</evidence>
<dbReference type="GO" id="GO:0031119">
    <property type="term" value="P:tRNA pseudouridine synthesis"/>
    <property type="evidence" value="ECO:0007669"/>
    <property type="project" value="UniProtKB-ARBA"/>
</dbReference>
<sequence>MDTSTASHVPEEAPVAKLQLNAKRKCALVVGFNGTKYRGLQMNADNCDRIDYVESDLLGAMKRAGVVKPDVVRLDEIQWTRSSRTDAGVSAARIVVSAKILVHEAPEVKGNRQADRVNRTYPEVVEAINKELPREIKVFNCMKICASFNAQKSCNWRHYSYYMPMSLAGDVDKLQEALGKFTNAHNYHNFTNLSVREIRRAKERKAKKAAAKKDKDWREHHGDEGSKKVSEPTKEKEEEAANNKKSDEPSVTLASVTTPVAEEPSKTTDEGQPPAKKPRLTVENSVEDKQVETSMATTKEEASTPSMTPEDDGEDMSSSMPAVGGTYLPFSGGLSAPIIGLGSLLPRIQVLLDQCNSAIHSFTATPIEMGNGEKWVRVDVRGQFFLYNQIRLMIGAGIAYARGVFPSISCIQFAIDTNYKFHSPLAPACGLILHTSGFTGMDTRAGYAIMEHGHHHSAIGESKPPKSAVYEFLSAEQQQEADDFLKSEILPEVRRLWLDSDVEKEFEDEWLNNAAPITTDDVALMERALEEVHEVANSNNTSKHVEARERKIQSVKETIEKQEEDLAKDEKRQRRGLGLKLPEATKRQKLLIAVLPNRTASDILCTFPEEILPGPRLYNITLRLAWAIVFGEYGLSASSGLNDIMKVVAKQGISKLEHEGKDINIMAGYNKGNKKQDEPIPDDAIAAEDLVQTKCTQQDETPQGTVPV</sequence>
<dbReference type="PANTHER" id="PTHR11142:SF4">
    <property type="entry name" value="PSEUDOURIDYLATE SYNTHASE 1 HOMOLOG"/>
    <property type="match status" value="1"/>
</dbReference>
<evidence type="ECO:0000256" key="3">
    <source>
        <dbReference type="ARBA" id="ARBA00023235"/>
    </source>
</evidence>
<feature type="compositionally biased region" description="Basic and acidic residues" evidence="6">
    <location>
        <begin position="211"/>
        <end position="248"/>
    </location>
</feature>
<reference evidence="7 8" key="1">
    <citation type="submission" date="2008-07" db="EMBL/GenBank/DDBJ databases">
        <authorList>
            <person name="El-Sayed N."/>
            <person name="Caler E."/>
            <person name="Inman J."/>
            <person name="Amedeo P."/>
            <person name="Hass B."/>
            <person name="Wortman J."/>
        </authorList>
    </citation>
    <scope>NUCLEOTIDE SEQUENCE [LARGE SCALE GENOMIC DNA]</scope>
    <source>
        <strain evidence="8">ATCC 50983 / TXsc</strain>
    </source>
</reference>
<feature type="compositionally biased region" description="Polar residues" evidence="6">
    <location>
        <begin position="292"/>
        <end position="307"/>
    </location>
</feature>
<keyword evidence="2" id="KW-0819">tRNA processing</keyword>
<proteinExistence type="inferred from homology"/>
<dbReference type="GO" id="GO:0005634">
    <property type="term" value="C:nucleus"/>
    <property type="evidence" value="ECO:0007669"/>
    <property type="project" value="TreeGrafter"/>
</dbReference>
<dbReference type="Gene3D" id="3.30.70.580">
    <property type="entry name" value="Pseudouridine synthase I, catalytic domain, N-terminal subdomain"/>
    <property type="match status" value="1"/>
</dbReference>
<dbReference type="Gene3D" id="3.30.70.660">
    <property type="entry name" value="Pseudouridine synthase I, catalytic domain, C-terminal subdomain"/>
    <property type="match status" value="1"/>
</dbReference>
<comment type="catalytic activity">
    <reaction evidence="4">
        <text>a uridine in tRNA = a pseudouridine in tRNA</text>
        <dbReference type="Rhea" id="RHEA:54572"/>
        <dbReference type="Rhea" id="RHEA-COMP:13339"/>
        <dbReference type="Rhea" id="RHEA-COMP:13934"/>
        <dbReference type="ChEBI" id="CHEBI:65314"/>
        <dbReference type="ChEBI" id="CHEBI:65315"/>
    </reaction>
</comment>
<dbReference type="PANTHER" id="PTHR11142">
    <property type="entry name" value="PSEUDOURIDYLATE SYNTHASE"/>
    <property type="match status" value="1"/>
</dbReference>
<dbReference type="GeneID" id="9042117"/>
<dbReference type="GO" id="GO:0003723">
    <property type="term" value="F:RNA binding"/>
    <property type="evidence" value="ECO:0007669"/>
    <property type="project" value="InterPro"/>
</dbReference>
<dbReference type="AlphaFoldDB" id="C5L6H0"/>
<dbReference type="InParanoid" id="C5L6H0"/>
<dbReference type="InterPro" id="IPR001406">
    <property type="entry name" value="PsdUridine_synth_TruA"/>
</dbReference>
<comment type="similarity">
    <text evidence="1">Belongs to the tRNA pseudouridine synthase TruA family.</text>
</comment>
<organism evidence="8">
    <name type="scientific">Perkinsus marinus (strain ATCC 50983 / TXsc)</name>
    <dbReference type="NCBI Taxonomy" id="423536"/>
    <lineage>
        <taxon>Eukaryota</taxon>
        <taxon>Sar</taxon>
        <taxon>Alveolata</taxon>
        <taxon>Perkinsozoa</taxon>
        <taxon>Perkinsea</taxon>
        <taxon>Perkinsida</taxon>
        <taxon>Perkinsidae</taxon>
        <taxon>Perkinsus</taxon>
    </lineage>
</organism>
<keyword evidence="5" id="KW-0175">Coiled coil</keyword>